<sequence>MQLNMLGCGDAYDTNHTNASMLVTQGNFTLLIDCGPTVPQAFFAKVKATKVDHSGIDENTIDAIYLTHAHPDHCLGLTTLVNWMKAQGRTKPLMIVGQRKQWSIFNALLQFASWPHTSLNFECEWIDSLTITHVGPWSAQTSPTIHAVDNLSLYLSNGQYSLFFSGDGRLTPEGEALAIKADAAFIECEYLLSHASHGAWQDISLLPFTTKTHCFLYHIDPRCRSELTQRCQLQPNMSVAYDGLNLLLGSNSRHNLKVTPNVA</sequence>
<proteinExistence type="predicted"/>
<dbReference type="GO" id="GO:0042781">
    <property type="term" value="F:3'-tRNA processing endoribonuclease activity"/>
    <property type="evidence" value="ECO:0007669"/>
    <property type="project" value="TreeGrafter"/>
</dbReference>
<dbReference type="InterPro" id="IPR001279">
    <property type="entry name" value="Metallo-B-lactamas"/>
</dbReference>
<gene>
    <name evidence="2" type="ORF">P3TCK_05701</name>
</gene>
<comment type="caution">
    <text evidence="2">The sequence shown here is derived from an EMBL/GenBank/DDBJ whole genome shotgun (WGS) entry which is preliminary data.</text>
</comment>
<dbReference type="HOGENOM" id="CLU_031317_3_2_6"/>
<evidence type="ECO:0000313" key="2">
    <source>
        <dbReference type="EMBL" id="EAS45847.1"/>
    </source>
</evidence>
<dbReference type="InterPro" id="IPR036866">
    <property type="entry name" value="RibonucZ/Hydroxyglut_hydro"/>
</dbReference>
<reference evidence="2 3" key="1">
    <citation type="submission" date="2006-03" db="EMBL/GenBank/DDBJ databases">
        <authorList>
            <person name="Bartlett D.H."/>
            <person name="Valle G."/>
            <person name="Lauro F.M."/>
            <person name="Vezzi A."/>
            <person name="Simonato F."/>
            <person name="Eloe E."/>
            <person name="Vitulo N."/>
            <person name="Stratton T.K."/>
            <person name="D'angelo M."/>
            <person name="Ferriera S."/>
            <person name="Johnson J."/>
            <person name="Kravitz S."/>
            <person name="Beeson K."/>
            <person name="Sutton G."/>
            <person name="Rogers Y."/>
            <person name="Friedman R."/>
            <person name="Frazier M."/>
            <person name="Venter J.C."/>
        </authorList>
    </citation>
    <scope>NUCLEOTIDE SEQUENCE [LARGE SCALE GENOMIC DNA]</scope>
    <source>
        <strain evidence="2 3">3TCK</strain>
    </source>
</reference>
<dbReference type="Pfam" id="PF23023">
    <property type="entry name" value="Anti-Pycsar_Apyc1"/>
    <property type="match status" value="1"/>
</dbReference>
<dbReference type="Gene3D" id="3.60.15.10">
    <property type="entry name" value="Ribonuclease Z/Hydroxyacylglutathione hydrolase-like"/>
    <property type="match status" value="1"/>
</dbReference>
<dbReference type="PANTHER" id="PTHR46018">
    <property type="entry name" value="ZINC PHOSPHODIESTERASE ELAC PROTEIN 1"/>
    <property type="match status" value="1"/>
</dbReference>
<dbReference type="AlphaFoldDB" id="Q1Z9J5"/>
<organism evidence="2 3">
    <name type="scientific">Photobacterium profundum 3TCK</name>
    <dbReference type="NCBI Taxonomy" id="314280"/>
    <lineage>
        <taxon>Bacteria</taxon>
        <taxon>Pseudomonadati</taxon>
        <taxon>Pseudomonadota</taxon>
        <taxon>Gammaproteobacteria</taxon>
        <taxon>Vibrionales</taxon>
        <taxon>Vibrionaceae</taxon>
        <taxon>Photobacterium</taxon>
    </lineage>
</organism>
<dbReference type="SMART" id="SM00849">
    <property type="entry name" value="Lactamase_B"/>
    <property type="match status" value="1"/>
</dbReference>
<accession>Q1Z9J5</accession>
<dbReference type="EMBL" id="AAPH01000001">
    <property type="protein sequence ID" value="EAS45847.1"/>
    <property type="molecule type" value="Genomic_DNA"/>
</dbReference>
<protein>
    <recommendedName>
        <fullName evidence="1">Metallo-beta-lactamase domain-containing protein</fullName>
    </recommendedName>
</protein>
<dbReference type="SUPFAM" id="SSF56281">
    <property type="entry name" value="Metallo-hydrolase/oxidoreductase"/>
    <property type="match status" value="1"/>
</dbReference>
<feature type="domain" description="Metallo-beta-lactamase" evidence="1">
    <location>
        <begin position="17"/>
        <end position="218"/>
    </location>
</feature>
<evidence type="ECO:0000313" key="3">
    <source>
        <dbReference type="Proteomes" id="UP000003789"/>
    </source>
</evidence>
<name>Q1Z9J5_9GAMM</name>
<dbReference type="PANTHER" id="PTHR46018:SF2">
    <property type="entry name" value="ZINC PHOSPHODIESTERASE ELAC PROTEIN 1"/>
    <property type="match status" value="1"/>
</dbReference>
<dbReference type="RefSeq" id="WP_006229156.1">
    <property type="nucleotide sequence ID" value="NZ_CH724134.1"/>
</dbReference>
<evidence type="ECO:0000259" key="1">
    <source>
        <dbReference type="SMART" id="SM00849"/>
    </source>
</evidence>
<dbReference type="Proteomes" id="UP000003789">
    <property type="component" value="Unassembled WGS sequence"/>
</dbReference>